<dbReference type="GO" id="GO:0016020">
    <property type="term" value="C:membrane"/>
    <property type="evidence" value="ECO:0007669"/>
    <property type="project" value="UniProtKB-SubCell"/>
</dbReference>
<dbReference type="Gene3D" id="2.70.150.10">
    <property type="entry name" value="Calcium-transporting ATPase, cytoplasmic transduction domain A"/>
    <property type="match status" value="1"/>
</dbReference>
<feature type="transmembrane region" description="Helical" evidence="8">
    <location>
        <begin position="614"/>
        <end position="634"/>
    </location>
</feature>
<dbReference type="PRINTS" id="PR00120">
    <property type="entry name" value="HATPASE"/>
</dbReference>
<comment type="subcellular location">
    <subcellularLocation>
        <location evidence="1">Membrane</location>
    </subcellularLocation>
</comment>
<protein>
    <recommendedName>
        <fullName evidence="9">P-type ATPase A domain-containing protein</fullName>
    </recommendedName>
</protein>
<dbReference type="PANTHER" id="PTHR48085:SF5">
    <property type="entry name" value="CADMIUM_ZINC-TRANSPORTING ATPASE HMA4-RELATED"/>
    <property type="match status" value="1"/>
</dbReference>
<keyword evidence="3 8" id="KW-0812">Transmembrane</keyword>
<dbReference type="Pfam" id="PF00122">
    <property type="entry name" value="E1-E2_ATPase"/>
    <property type="match status" value="1"/>
</dbReference>
<comment type="similarity">
    <text evidence="2">Belongs to the cation transport ATPase (P-type) (TC 3.A.3) family. Type IB subfamily.</text>
</comment>
<evidence type="ECO:0000256" key="4">
    <source>
        <dbReference type="ARBA" id="ARBA00022723"/>
    </source>
</evidence>
<dbReference type="GO" id="GO:0005524">
    <property type="term" value="F:ATP binding"/>
    <property type="evidence" value="ECO:0007669"/>
    <property type="project" value="InterPro"/>
</dbReference>
<feature type="transmembrane region" description="Helical" evidence="8">
    <location>
        <begin position="43"/>
        <end position="63"/>
    </location>
</feature>
<keyword evidence="7 8" id="KW-0472">Membrane</keyword>
<name>A0A0F9N6L7_9ZZZZ</name>
<dbReference type="Gene3D" id="3.40.50.1000">
    <property type="entry name" value="HAD superfamily/HAD-like"/>
    <property type="match status" value="1"/>
</dbReference>
<evidence type="ECO:0000256" key="2">
    <source>
        <dbReference type="ARBA" id="ARBA00006024"/>
    </source>
</evidence>
<keyword evidence="6 8" id="KW-1133">Transmembrane helix</keyword>
<dbReference type="SFLD" id="SFLDF00027">
    <property type="entry name" value="p-type_atpase"/>
    <property type="match status" value="1"/>
</dbReference>
<evidence type="ECO:0000256" key="5">
    <source>
        <dbReference type="ARBA" id="ARBA00022967"/>
    </source>
</evidence>
<dbReference type="EMBL" id="LAZR01003905">
    <property type="protein sequence ID" value="KKN13599.1"/>
    <property type="molecule type" value="Genomic_DNA"/>
</dbReference>
<keyword evidence="4" id="KW-0479">Metal-binding</keyword>
<dbReference type="InterPro" id="IPR008250">
    <property type="entry name" value="ATPase_P-typ_transduc_dom_A_sf"/>
</dbReference>
<proteinExistence type="inferred from homology"/>
<dbReference type="InterPro" id="IPR023214">
    <property type="entry name" value="HAD_sf"/>
</dbReference>
<dbReference type="SUPFAM" id="SSF81665">
    <property type="entry name" value="Calcium ATPase, transmembrane domain M"/>
    <property type="match status" value="1"/>
</dbReference>
<dbReference type="InterPro" id="IPR018303">
    <property type="entry name" value="ATPase_P-typ_P_site"/>
</dbReference>
<dbReference type="InterPro" id="IPR023298">
    <property type="entry name" value="ATPase_P-typ_TM_dom_sf"/>
</dbReference>
<feature type="transmembrane region" description="Helical" evidence="8">
    <location>
        <begin position="12"/>
        <end position="31"/>
    </location>
</feature>
<dbReference type="GO" id="GO:0046872">
    <property type="term" value="F:metal ion binding"/>
    <property type="evidence" value="ECO:0007669"/>
    <property type="project" value="UniProtKB-KW"/>
</dbReference>
<dbReference type="GO" id="GO:0019829">
    <property type="term" value="F:ATPase-coupled monoatomic cation transmembrane transporter activity"/>
    <property type="evidence" value="ECO:0007669"/>
    <property type="project" value="InterPro"/>
</dbReference>
<dbReference type="SUPFAM" id="SSF81653">
    <property type="entry name" value="Calcium ATPase, transduction domain A"/>
    <property type="match status" value="1"/>
</dbReference>
<dbReference type="PRINTS" id="PR00119">
    <property type="entry name" value="CATATPASE"/>
</dbReference>
<gene>
    <name evidence="10" type="ORF">LCGC14_1004700</name>
</gene>
<dbReference type="SFLD" id="SFLDS00003">
    <property type="entry name" value="Haloacid_Dehalogenase"/>
    <property type="match status" value="1"/>
</dbReference>
<dbReference type="Gene3D" id="3.40.1110.10">
    <property type="entry name" value="Calcium-transporting ATPase, cytoplasmic domain N"/>
    <property type="match status" value="1"/>
</dbReference>
<dbReference type="InterPro" id="IPR044492">
    <property type="entry name" value="P_typ_ATPase_HD_dom"/>
</dbReference>
<dbReference type="InterPro" id="IPR051014">
    <property type="entry name" value="Cation_Transport_ATPase_IB"/>
</dbReference>
<dbReference type="NCBIfam" id="TIGR01525">
    <property type="entry name" value="ATPase-IB_hvy"/>
    <property type="match status" value="1"/>
</dbReference>
<accession>A0A0F9N6L7</accession>
<dbReference type="SUPFAM" id="SSF56784">
    <property type="entry name" value="HAD-like"/>
    <property type="match status" value="1"/>
</dbReference>
<dbReference type="SFLD" id="SFLDG00002">
    <property type="entry name" value="C1.7:_P-type_atpase_like"/>
    <property type="match status" value="1"/>
</dbReference>
<evidence type="ECO:0000256" key="8">
    <source>
        <dbReference type="SAM" id="Phobius"/>
    </source>
</evidence>
<feature type="transmembrane region" description="Helical" evidence="8">
    <location>
        <begin position="589"/>
        <end position="608"/>
    </location>
</feature>
<organism evidence="10">
    <name type="scientific">marine sediment metagenome</name>
    <dbReference type="NCBI Taxonomy" id="412755"/>
    <lineage>
        <taxon>unclassified sequences</taxon>
        <taxon>metagenomes</taxon>
        <taxon>ecological metagenomes</taxon>
    </lineage>
</organism>
<evidence type="ECO:0000256" key="1">
    <source>
        <dbReference type="ARBA" id="ARBA00004370"/>
    </source>
</evidence>
<evidence type="ECO:0000256" key="6">
    <source>
        <dbReference type="ARBA" id="ARBA00022989"/>
    </source>
</evidence>
<dbReference type="NCBIfam" id="TIGR01494">
    <property type="entry name" value="ATPase_P-type"/>
    <property type="match status" value="2"/>
</dbReference>
<evidence type="ECO:0000259" key="9">
    <source>
        <dbReference type="Pfam" id="PF00122"/>
    </source>
</evidence>
<evidence type="ECO:0000256" key="7">
    <source>
        <dbReference type="ARBA" id="ARBA00023136"/>
    </source>
</evidence>
<evidence type="ECO:0000256" key="3">
    <source>
        <dbReference type="ARBA" id="ARBA00022692"/>
    </source>
</evidence>
<dbReference type="InterPro" id="IPR027256">
    <property type="entry name" value="P-typ_ATPase_IB"/>
</dbReference>
<sequence length="642" mass="70742">MKKLNEKFKKGIILATELILCILNGVFLYLLPDSGLWILDSYANIFGLISFVIGGIPVIVESIREVFHKNLTADLLFSIALLATLFLKDFFAISLLIIMMGAGEFIEEWTIDRAQGNFESLIELQPQICHKKIKGTVNSSEIKDVPVDEIVPNDIIIVKQGERIAVDGIVISGMADVDQSALNGESFPIFMKFNNRVLSGSLIVDGYLEMKCLVPAHESSIEKVIRLVQTAQEEKSEFQTLTDKWAQFFAPIILSISLIAWFITQNLFLSITILVVACPCALVLSVPTAFMASIANSAQNGVWVKSGKSIEIIGKIDTVMLDKTGTLTTGNLAVAEIISISSDFSEDVILKTTTDLEYYSTHPIARCLMHYSKTKKLSIDPPSEYKQLTGIGITGLIQRRKYYFGNKNLLELEELNLNHDSDQIISTQNFIKKTEGSGNLPLILTTAEKIIGLVSLKDELRDSVAEFIIGLKNFGINRIGILSGDDKNRSDAVAEKVGIDFVKANLKPEEKYEIIQNEISSNHKVAMIGDGINDAPSLALSTIGIAIGQGGTAIAAKQADMIIVDNNISNLVHIFDIGRRTIRKSKINIILALILNIIGIFLSFFGILNPISAAVWHVMESLIVVMNSTLLLWIKPQKILRS</sequence>
<evidence type="ECO:0000313" key="10">
    <source>
        <dbReference type="EMBL" id="KKN13599.1"/>
    </source>
</evidence>
<dbReference type="PANTHER" id="PTHR48085">
    <property type="entry name" value="CADMIUM/ZINC-TRANSPORTING ATPASE HMA2-RELATED"/>
    <property type="match status" value="1"/>
</dbReference>
<feature type="transmembrane region" description="Helical" evidence="8">
    <location>
        <begin position="75"/>
        <end position="98"/>
    </location>
</feature>
<keyword evidence="5" id="KW-1278">Translocase</keyword>
<dbReference type="AlphaFoldDB" id="A0A0F9N6L7"/>
<dbReference type="PROSITE" id="PS00154">
    <property type="entry name" value="ATPASE_E1_E2"/>
    <property type="match status" value="1"/>
</dbReference>
<dbReference type="Pfam" id="PF00702">
    <property type="entry name" value="Hydrolase"/>
    <property type="match status" value="1"/>
</dbReference>
<dbReference type="InterPro" id="IPR059000">
    <property type="entry name" value="ATPase_P-type_domA"/>
</dbReference>
<feature type="domain" description="P-type ATPase A" evidence="9">
    <location>
        <begin position="138"/>
        <end position="229"/>
    </location>
</feature>
<dbReference type="InterPro" id="IPR001757">
    <property type="entry name" value="P_typ_ATPase"/>
</dbReference>
<comment type="caution">
    <text evidence="10">The sequence shown here is derived from an EMBL/GenBank/DDBJ whole genome shotgun (WGS) entry which is preliminary data.</text>
</comment>
<reference evidence="10" key="1">
    <citation type="journal article" date="2015" name="Nature">
        <title>Complex archaea that bridge the gap between prokaryotes and eukaryotes.</title>
        <authorList>
            <person name="Spang A."/>
            <person name="Saw J.H."/>
            <person name="Jorgensen S.L."/>
            <person name="Zaremba-Niedzwiedzka K."/>
            <person name="Martijn J."/>
            <person name="Lind A.E."/>
            <person name="van Eijk R."/>
            <person name="Schleper C."/>
            <person name="Guy L."/>
            <person name="Ettema T.J."/>
        </authorList>
    </citation>
    <scope>NUCLEOTIDE SEQUENCE</scope>
</reference>
<dbReference type="InterPro" id="IPR036412">
    <property type="entry name" value="HAD-like_sf"/>
</dbReference>
<dbReference type="GO" id="GO:0016887">
    <property type="term" value="F:ATP hydrolysis activity"/>
    <property type="evidence" value="ECO:0007669"/>
    <property type="project" value="InterPro"/>
</dbReference>
<feature type="transmembrane region" description="Helical" evidence="8">
    <location>
        <begin position="269"/>
        <end position="290"/>
    </location>
</feature>
<dbReference type="InterPro" id="IPR023299">
    <property type="entry name" value="ATPase_P-typ_cyto_dom_N"/>
</dbReference>